<dbReference type="Proteomes" id="UP001172386">
    <property type="component" value="Unassembled WGS sequence"/>
</dbReference>
<proteinExistence type="predicted"/>
<keyword evidence="2" id="KW-1185">Reference proteome</keyword>
<gene>
    <name evidence="1" type="ORF">H2198_005083</name>
</gene>
<dbReference type="EMBL" id="JAPDRQ010000081">
    <property type="protein sequence ID" value="KAJ9656232.1"/>
    <property type="molecule type" value="Genomic_DNA"/>
</dbReference>
<accession>A0ACC3A6L8</accession>
<sequence>MDGATDPFWPADIGTSGHTFFDNGTDFFCPDIFTDVPSIPYIPLVDECKDHEKEAARIGGLISLRYNRVVIQSQQLIKLIRPTLVSAGAAVPETGYAEFLHPFQQLYFAYDKLMRLWENHHHSSAEFKLLKILEETMGSLFADLSATVALFRSKGSTNYACLWTLFPKGMVVYKKLWDGSEQLYRVSSTEPVFEAHKVKEKKGEERNVKLELGLMIHLERIVFAGSNFGVEAEFFRINTFEGEKKVIELPFVEMGRKILDLQLVVHCGYEGSARSAIDWDKKCFVTGRVIIDPFRFCKTYPDELTYDMPAPFGDDLDPGSTLVNENGMQSLVRSQSDELSPRPRWIDEDERPSLADQEKNRHFFRDRPYLLMLLHLSKLREIRWTANPLDGLIFDAGIKKMLTSFSKHHSLIKDSTAGQLAVKGSGLVVLLSGPSGTGKTLTAEVIAEETRLPLYRVMAGQLGAEPRRIEIELAEALELATEWKCVVLLDEADTFIRRRKTSDRVTSEIVSIFLRRLEYFQGIIFLTTNMPHDIDDALRSRCRLHIPYRTLKAASRRSIWKLNFVKAGLRSVRLPLSDADFGASTVGDAVLELDLSEEELEDLVLWQLSGREIQNVVQNVVLWCKTDDVDVTYDRLKTSISMTVPYAEKRAEDLDSEDEAEDPEDERPRKRPRLTVSGKAVRQNFA</sequence>
<evidence type="ECO:0000313" key="1">
    <source>
        <dbReference type="EMBL" id="KAJ9656232.1"/>
    </source>
</evidence>
<name>A0ACC3A6L8_9EURO</name>
<reference evidence="1" key="1">
    <citation type="submission" date="2022-10" db="EMBL/GenBank/DDBJ databases">
        <title>Culturing micro-colonial fungi from biological soil crusts in the Mojave desert and describing Neophaeococcomyces mojavensis, and introducing the new genera and species Taxawa tesnikishii.</title>
        <authorList>
            <person name="Kurbessoian T."/>
            <person name="Stajich J.E."/>
        </authorList>
    </citation>
    <scope>NUCLEOTIDE SEQUENCE</scope>
    <source>
        <strain evidence="1">JES_112</strain>
    </source>
</reference>
<protein>
    <submittedName>
        <fullName evidence="1">Uncharacterized protein</fullName>
    </submittedName>
</protein>
<comment type="caution">
    <text evidence="1">The sequence shown here is derived from an EMBL/GenBank/DDBJ whole genome shotgun (WGS) entry which is preliminary data.</text>
</comment>
<evidence type="ECO:0000313" key="2">
    <source>
        <dbReference type="Proteomes" id="UP001172386"/>
    </source>
</evidence>
<organism evidence="1 2">
    <name type="scientific">Neophaeococcomyces mojaviensis</name>
    <dbReference type="NCBI Taxonomy" id="3383035"/>
    <lineage>
        <taxon>Eukaryota</taxon>
        <taxon>Fungi</taxon>
        <taxon>Dikarya</taxon>
        <taxon>Ascomycota</taxon>
        <taxon>Pezizomycotina</taxon>
        <taxon>Eurotiomycetes</taxon>
        <taxon>Chaetothyriomycetidae</taxon>
        <taxon>Chaetothyriales</taxon>
        <taxon>Chaetothyriales incertae sedis</taxon>
        <taxon>Neophaeococcomyces</taxon>
    </lineage>
</organism>